<evidence type="ECO:0000259" key="2">
    <source>
        <dbReference type="Pfam" id="PF18456"/>
    </source>
</evidence>
<dbReference type="InterPro" id="IPR001279">
    <property type="entry name" value="Metallo-B-lactamas"/>
</dbReference>
<evidence type="ECO:0000259" key="1">
    <source>
        <dbReference type="Pfam" id="PF12706"/>
    </source>
</evidence>
<dbReference type="EMBL" id="CP001614">
    <property type="protein sequence ID" value="ACR12356.1"/>
    <property type="molecule type" value="Genomic_DNA"/>
</dbReference>
<keyword evidence="4" id="KW-1185">Reference proteome</keyword>
<dbReference type="Pfam" id="PF18456">
    <property type="entry name" value="CmlA_N"/>
    <property type="match status" value="1"/>
</dbReference>
<feature type="domain" description="Diiron non-heme beta-hydroxylase N-terminal" evidence="2">
    <location>
        <begin position="6"/>
        <end position="236"/>
    </location>
</feature>
<dbReference type="InterPro" id="IPR036866">
    <property type="entry name" value="RibonucZ/Hydroxyglut_hydro"/>
</dbReference>
<dbReference type="InterPro" id="IPR041141">
    <property type="entry name" value="CmlA_N"/>
</dbReference>
<evidence type="ECO:0000313" key="3">
    <source>
        <dbReference type="EMBL" id="ACR12356.1"/>
    </source>
</evidence>
<dbReference type="PANTHER" id="PTHR15032">
    <property type="entry name" value="N-ACYL-PHOSPHATIDYLETHANOLAMINE-HYDROLYZING PHOSPHOLIPASE D"/>
    <property type="match status" value="1"/>
</dbReference>
<dbReference type="eggNOG" id="COG2220">
    <property type="taxonomic scope" value="Bacteria"/>
</dbReference>
<sequence>MSQQFYLKEDVYIEPLFNQWYAWPYLIAPATAARHITNTHRRIMKSYVKNHELHILAKDYNSMTGGDFVDCSLEQLGDIKRLIGEIEQKCGDLVSLSTDIKKLNEHVANHTSGESIDYLYQQVPDGLKGYVELFMHLDHHPSYRFIEPLMYRSPYYKPELQSLSIGMISKVGDRPFVFSTPRLPDENHLQINAQFNDEFWDILCKSRETPISASELDALFADKTLNGGLSVGEIFTESAPAKQYVRPAASEVRLTYTGHAGFMVETCEVCVLIDPVIASRGEQYADEIISFSELPPFIDYVCVTHNHQDHINIETLLQLRYKIGTILVPKNNGGSLADPSMKLILRQLGFKVEEVEDLDQVNLPEGRITAIPFLGEHGDLDIRSKSAWLVELQGKKCFFGADSANPDINLYRHLQPLLHDADIFAVGMECVGAPYTWLYGALNTKKVAQNIRDSRRLNGSDSTQALEIIDLLAPKSVFIYALGMEPWYKYFIGLDYTDDAEQIQESQKALDECEKRNIPAERLFGKKIIVL</sequence>
<gene>
    <name evidence="3" type="ordered locus">TERTU_2330</name>
</gene>
<reference evidence="3 4" key="1">
    <citation type="journal article" date="2009" name="PLoS ONE">
        <title>The complete genome of Teredinibacter turnerae T7901: an intracellular endosymbiont of marine wood-boring bivalves (shipworms).</title>
        <authorList>
            <person name="Yang J.C."/>
            <person name="Madupu R."/>
            <person name="Durkin A.S."/>
            <person name="Ekborg N.A."/>
            <person name="Pedamallu C.S."/>
            <person name="Hostetler J.B."/>
            <person name="Radune D."/>
            <person name="Toms B.S."/>
            <person name="Henrissat B."/>
            <person name="Coutinho P.M."/>
            <person name="Schwarz S."/>
            <person name="Field L."/>
            <person name="Trindade-Silva A.E."/>
            <person name="Soares C.A.G."/>
            <person name="Elshahawi S."/>
            <person name="Hanora A."/>
            <person name="Schmidt E.W."/>
            <person name="Haygood M.G."/>
            <person name="Posfai J."/>
            <person name="Benner J."/>
            <person name="Madinger C."/>
            <person name="Nove J."/>
            <person name="Anton B."/>
            <person name="Chaudhary K."/>
            <person name="Foster J."/>
            <person name="Holman A."/>
            <person name="Kumar S."/>
            <person name="Lessard P.A."/>
            <person name="Luyten Y.A."/>
            <person name="Slatko B."/>
            <person name="Wood N."/>
            <person name="Wu B."/>
            <person name="Teplitski M."/>
            <person name="Mougous J.D."/>
            <person name="Ward N."/>
            <person name="Eisen J.A."/>
            <person name="Badger J.H."/>
            <person name="Distel D.L."/>
        </authorList>
    </citation>
    <scope>NUCLEOTIDE SEQUENCE [LARGE SCALE GENOMIC DNA]</scope>
    <source>
        <strain evidence="4">ATCC 39867 / T7901</strain>
    </source>
</reference>
<dbReference type="GO" id="GO:0005737">
    <property type="term" value="C:cytoplasm"/>
    <property type="evidence" value="ECO:0007669"/>
    <property type="project" value="TreeGrafter"/>
</dbReference>
<dbReference type="STRING" id="377629.TERTU_2330"/>
<dbReference type="Pfam" id="PF12706">
    <property type="entry name" value="Lactamase_B_2"/>
    <property type="match status" value="1"/>
</dbReference>
<dbReference type="Proteomes" id="UP000009080">
    <property type="component" value="Chromosome"/>
</dbReference>
<proteinExistence type="predicted"/>
<name>C5BK79_TERTT</name>
<dbReference type="PANTHER" id="PTHR15032:SF4">
    <property type="entry name" value="N-ACYL-PHOSPHATIDYLETHANOLAMINE-HYDROLYZING PHOSPHOLIPASE D"/>
    <property type="match status" value="1"/>
</dbReference>
<dbReference type="SUPFAM" id="SSF56281">
    <property type="entry name" value="Metallo-hydrolase/oxidoreductase"/>
    <property type="match status" value="1"/>
</dbReference>
<dbReference type="HOGENOM" id="CLU_516704_0_0_6"/>
<evidence type="ECO:0000313" key="4">
    <source>
        <dbReference type="Proteomes" id="UP000009080"/>
    </source>
</evidence>
<accession>C5BK79</accession>
<dbReference type="AlphaFoldDB" id="C5BK79"/>
<dbReference type="Gene3D" id="3.60.15.10">
    <property type="entry name" value="Ribonuclease Z/Hydroxyacylglutathione hydrolase-like"/>
    <property type="match status" value="1"/>
</dbReference>
<dbReference type="RefSeq" id="WP_015818468.1">
    <property type="nucleotide sequence ID" value="NC_012997.1"/>
</dbReference>
<organism evidence="3 4">
    <name type="scientific">Teredinibacter turnerae (strain ATCC 39867 / T7901)</name>
    <dbReference type="NCBI Taxonomy" id="377629"/>
    <lineage>
        <taxon>Bacteria</taxon>
        <taxon>Pseudomonadati</taxon>
        <taxon>Pseudomonadota</taxon>
        <taxon>Gammaproteobacteria</taxon>
        <taxon>Cellvibrionales</taxon>
        <taxon>Cellvibrionaceae</taxon>
        <taxon>Teredinibacter</taxon>
    </lineage>
</organism>
<feature type="domain" description="Metallo-beta-lactamase" evidence="1">
    <location>
        <begin position="271"/>
        <end position="424"/>
    </location>
</feature>
<protein>
    <submittedName>
        <fullName evidence="3">Tyrosine beta-hydroxylase</fullName>
    </submittedName>
</protein>
<dbReference type="KEGG" id="ttu:TERTU_2330"/>
<dbReference type="OrthoDB" id="5657199at2"/>